<comment type="caution">
    <text evidence="13">The sequence shown here is derived from an EMBL/GenBank/DDBJ whole genome shotgun (WGS) entry which is preliminary data.</text>
</comment>
<dbReference type="PROSITE" id="PS50044">
    <property type="entry name" value="SIGMA54_3"/>
    <property type="match status" value="1"/>
</dbReference>
<evidence type="ECO:0000256" key="10">
    <source>
        <dbReference type="SAM" id="MobiDB-lite"/>
    </source>
</evidence>
<evidence type="ECO:0000256" key="2">
    <source>
        <dbReference type="ARBA" id="ARBA00022478"/>
    </source>
</evidence>
<accession>A0A418VZQ8</accession>
<reference evidence="13 14" key="1">
    <citation type="submission" date="2018-09" db="EMBL/GenBank/DDBJ databases">
        <authorList>
            <person name="Zhu H."/>
        </authorList>
    </citation>
    <scope>NUCLEOTIDE SEQUENCE [LARGE SCALE GENOMIC DNA]</scope>
    <source>
        <strain evidence="13 14">K2W22B-5</strain>
    </source>
</reference>
<dbReference type="NCBIfam" id="NF009118">
    <property type="entry name" value="PRK12469.1"/>
    <property type="match status" value="1"/>
</dbReference>
<evidence type="ECO:0000256" key="3">
    <source>
        <dbReference type="ARBA" id="ARBA00022679"/>
    </source>
</evidence>
<dbReference type="PRINTS" id="PR00045">
    <property type="entry name" value="SIGMA54FCT"/>
</dbReference>
<dbReference type="NCBIfam" id="NF004596">
    <property type="entry name" value="PRK05932.1-3"/>
    <property type="match status" value="1"/>
</dbReference>
<evidence type="ECO:0000256" key="5">
    <source>
        <dbReference type="ARBA" id="ARBA00023015"/>
    </source>
</evidence>
<proteinExistence type="inferred from homology"/>
<comment type="similarity">
    <text evidence="1 9">Belongs to the sigma-54 factor family.</text>
</comment>
<dbReference type="AlphaFoldDB" id="A0A418VZQ8"/>
<evidence type="ECO:0000259" key="11">
    <source>
        <dbReference type="Pfam" id="PF04552"/>
    </source>
</evidence>
<feature type="domain" description="RNA polymerase sigma factor 54 DNA-binding" evidence="11">
    <location>
        <begin position="379"/>
        <end position="538"/>
    </location>
</feature>
<gene>
    <name evidence="13" type="primary">rpoN</name>
    <name evidence="13" type="ORF">D3877_00395</name>
</gene>
<name>A0A418VZQ8_9PROT</name>
<organism evidence="13 14">
    <name type="scientific">Azospirillum cavernae</name>
    <dbReference type="NCBI Taxonomy" id="2320860"/>
    <lineage>
        <taxon>Bacteria</taxon>
        <taxon>Pseudomonadati</taxon>
        <taxon>Pseudomonadota</taxon>
        <taxon>Alphaproteobacteria</taxon>
        <taxon>Rhodospirillales</taxon>
        <taxon>Azospirillaceae</taxon>
        <taxon>Azospirillum</taxon>
    </lineage>
</organism>
<dbReference type="GO" id="GO:0003677">
    <property type="term" value="F:DNA binding"/>
    <property type="evidence" value="ECO:0007669"/>
    <property type="project" value="UniProtKB-KW"/>
</dbReference>
<dbReference type="GO" id="GO:0000428">
    <property type="term" value="C:DNA-directed RNA polymerase complex"/>
    <property type="evidence" value="ECO:0007669"/>
    <property type="project" value="UniProtKB-KW"/>
</dbReference>
<evidence type="ECO:0000313" key="14">
    <source>
        <dbReference type="Proteomes" id="UP000283458"/>
    </source>
</evidence>
<dbReference type="InterPro" id="IPR000394">
    <property type="entry name" value="RNA_pol_sigma_54"/>
</dbReference>
<dbReference type="PANTHER" id="PTHR32248">
    <property type="entry name" value="RNA POLYMERASE SIGMA-54 FACTOR"/>
    <property type="match status" value="1"/>
</dbReference>
<dbReference type="Pfam" id="PF04552">
    <property type="entry name" value="Sigma54_DBD"/>
    <property type="match status" value="1"/>
</dbReference>
<keyword evidence="4 9" id="KW-0548">Nucleotidyltransferase</keyword>
<dbReference type="NCBIfam" id="TIGR02395">
    <property type="entry name" value="rpoN_sigma"/>
    <property type="match status" value="1"/>
</dbReference>
<dbReference type="Gene3D" id="1.10.10.1330">
    <property type="entry name" value="RNA polymerase sigma-54 factor, core-binding domain"/>
    <property type="match status" value="1"/>
</dbReference>
<keyword evidence="7 9" id="KW-0238">DNA-binding</keyword>
<dbReference type="GO" id="GO:0001216">
    <property type="term" value="F:DNA-binding transcription activator activity"/>
    <property type="evidence" value="ECO:0007669"/>
    <property type="project" value="InterPro"/>
</dbReference>
<dbReference type="InterPro" id="IPR007046">
    <property type="entry name" value="RNA_pol_sigma_54_core-bd"/>
</dbReference>
<dbReference type="GO" id="GO:0016779">
    <property type="term" value="F:nucleotidyltransferase activity"/>
    <property type="evidence" value="ECO:0007669"/>
    <property type="project" value="UniProtKB-KW"/>
</dbReference>
<dbReference type="RefSeq" id="WP_119828839.1">
    <property type="nucleotide sequence ID" value="NZ_QYUL01000001.1"/>
</dbReference>
<keyword evidence="5 9" id="KW-0805">Transcription regulation</keyword>
<sequence length="544" mass="59399">MALAQRLDLRQAQTLVMTPQLQQAIKLLQLSNIELSDFVDREIEQNPLLERETGPTDGGSDPVSNGESPGGLDGPGGGPGGGSGDGLEFGGTLAESLNGRDDGPGLPPSDGRTRDTVEMTSSDTMGSPSESPLDTDFENVYADDRFSDGSDGGNEVYGSYNDRGGRSGFEDDDSNLEATLTGEKSLREHLTEQLKIDLPDHGDQLIGLALIDMLDGAGWLVGFDAGILAEQLGCTVERVERVLAACQRFDPAGIFARSLKECLAIQLREKNRLDPAMEALLDNLDLLAARNLAAIMKVCGVDAEDVADMVSDIRKLNPKPAMLFDHTPAQLVTPDILMRANPGGGWLIDLNPDTLPRVLVNHRYFAKISTVAKNKTDKEYLTEKFQSANWLVKSLHQRATTILKVASEIIRQQDAFFIHGVSHLKPLILRDIAEAIGMHESTVSRVTTNKFMATQRGVFELKYFFTSSIQGADGQAAHSAEAVRHRIKTMIDAEKAEDVLSDDKLVDILRAEGIDIARRTVAKYREAMKIPSSVQRRRAKMSRM</sequence>
<feature type="domain" description="RNA polymerase sigma factor 54 core-binding" evidence="12">
    <location>
        <begin position="176"/>
        <end position="364"/>
    </location>
</feature>
<dbReference type="Proteomes" id="UP000283458">
    <property type="component" value="Unassembled WGS sequence"/>
</dbReference>
<dbReference type="EMBL" id="QYUL01000001">
    <property type="protein sequence ID" value="RJF83198.1"/>
    <property type="molecule type" value="Genomic_DNA"/>
</dbReference>
<feature type="compositionally biased region" description="Polar residues" evidence="10">
    <location>
        <begin position="118"/>
        <end position="132"/>
    </location>
</feature>
<evidence type="ECO:0000259" key="12">
    <source>
        <dbReference type="Pfam" id="PF04963"/>
    </source>
</evidence>
<evidence type="ECO:0000313" key="13">
    <source>
        <dbReference type="EMBL" id="RJF83198.1"/>
    </source>
</evidence>
<feature type="compositionally biased region" description="Gly residues" evidence="10">
    <location>
        <begin position="68"/>
        <end position="89"/>
    </location>
</feature>
<dbReference type="Pfam" id="PF04963">
    <property type="entry name" value="Sigma54_CBD"/>
    <property type="match status" value="1"/>
</dbReference>
<feature type="region of interest" description="Disordered" evidence="10">
    <location>
        <begin position="45"/>
        <end position="136"/>
    </location>
</feature>
<dbReference type="PANTHER" id="PTHR32248:SF4">
    <property type="entry name" value="RNA POLYMERASE SIGMA-54 FACTOR"/>
    <property type="match status" value="1"/>
</dbReference>
<dbReference type="PIRSF" id="PIRSF000774">
    <property type="entry name" value="RpoN"/>
    <property type="match status" value="1"/>
</dbReference>
<feature type="compositionally biased region" description="Basic and acidic residues" evidence="10">
    <location>
        <begin position="45"/>
        <end position="54"/>
    </location>
</feature>
<dbReference type="PROSITE" id="PS00718">
    <property type="entry name" value="SIGMA54_2"/>
    <property type="match status" value="1"/>
</dbReference>
<dbReference type="GO" id="GO:0016987">
    <property type="term" value="F:sigma factor activity"/>
    <property type="evidence" value="ECO:0007669"/>
    <property type="project" value="UniProtKB-KW"/>
</dbReference>
<dbReference type="Gene3D" id="1.10.10.60">
    <property type="entry name" value="Homeodomain-like"/>
    <property type="match status" value="1"/>
</dbReference>
<keyword evidence="2 9" id="KW-0240">DNA-directed RNA polymerase</keyword>
<evidence type="ECO:0000256" key="8">
    <source>
        <dbReference type="ARBA" id="ARBA00023163"/>
    </source>
</evidence>
<dbReference type="OrthoDB" id="9814402at2"/>
<dbReference type="PROSITE" id="PS00717">
    <property type="entry name" value="SIGMA54_1"/>
    <property type="match status" value="1"/>
</dbReference>
<keyword evidence="3 9" id="KW-0808">Transferase</keyword>
<keyword evidence="8 9" id="KW-0804">Transcription</keyword>
<evidence type="ECO:0000256" key="9">
    <source>
        <dbReference type="PIRNR" id="PIRNR000774"/>
    </source>
</evidence>
<dbReference type="GO" id="GO:0006352">
    <property type="term" value="P:DNA-templated transcription initiation"/>
    <property type="evidence" value="ECO:0007669"/>
    <property type="project" value="InterPro"/>
</dbReference>
<keyword evidence="14" id="KW-1185">Reference proteome</keyword>
<protein>
    <recommendedName>
        <fullName evidence="9">RNA polymerase sigma-54 factor</fullName>
    </recommendedName>
</protein>
<evidence type="ECO:0000256" key="7">
    <source>
        <dbReference type="ARBA" id="ARBA00023125"/>
    </source>
</evidence>
<dbReference type="Pfam" id="PF00309">
    <property type="entry name" value="Sigma54_AID"/>
    <property type="match status" value="1"/>
</dbReference>
<evidence type="ECO:0000256" key="4">
    <source>
        <dbReference type="ARBA" id="ARBA00022695"/>
    </source>
</evidence>
<comment type="function">
    <text evidence="9">Sigma factors are initiation factors that promote the attachment of RNA polymerase to specific initiation sites and are then released.</text>
</comment>
<evidence type="ECO:0000256" key="1">
    <source>
        <dbReference type="ARBA" id="ARBA00008798"/>
    </source>
</evidence>
<evidence type="ECO:0000256" key="6">
    <source>
        <dbReference type="ARBA" id="ARBA00023082"/>
    </source>
</evidence>
<dbReference type="InterPro" id="IPR007634">
    <property type="entry name" value="RNA_pol_sigma_54_DNA-bd"/>
</dbReference>
<dbReference type="InterPro" id="IPR038709">
    <property type="entry name" value="RpoN_core-bd_sf"/>
</dbReference>
<keyword evidence="6 9" id="KW-0731">Sigma factor</keyword>